<dbReference type="Pfam" id="PF00550">
    <property type="entry name" value="PP-binding"/>
    <property type="match status" value="1"/>
</dbReference>
<dbReference type="PROSITE" id="PS50075">
    <property type="entry name" value="CARRIER"/>
    <property type="match status" value="1"/>
</dbReference>
<dbReference type="KEGG" id="tvl:FAZ95_17300"/>
<dbReference type="InterPro" id="IPR036736">
    <property type="entry name" value="ACP-like_sf"/>
</dbReference>
<organism evidence="2 3">
    <name type="scientific">Trinickia violacea</name>
    <dbReference type="NCBI Taxonomy" id="2571746"/>
    <lineage>
        <taxon>Bacteria</taxon>
        <taxon>Pseudomonadati</taxon>
        <taxon>Pseudomonadota</taxon>
        <taxon>Betaproteobacteria</taxon>
        <taxon>Burkholderiales</taxon>
        <taxon>Burkholderiaceae</taxon>
        <taxon>Trinickia</taxon>
    </lineage>
</organism>
<dbReference type="SUPFAM" id="SSF47336">
    <property type="entry name" value="ACP-like"/>
    <property type="match status" value="1"/>
</dbReference>
<evidence type="ECO:0000313" key="2">
    <source>
        <dbReference type="EMBL" id="QCP50756.1"/>
    </source>
</evidence>
<dbReference type="EMBL" id="CP040077">
    <property type="protein sequence ID" value="QCP50756.1"/>
    <property type="molecule type" value="Genomic_DNA"/>
</dbReference>
<evidence type="ECO:0000259" key="1">
    <source>
        <dbReference type="PROSITE" id="PS50075"/>
    </source>
</evidence>
<proteinExistence type="predicted"/>
<gene>
    <name evidence="2" type="ORF">FAZ95_17300</name>
</gene>
<feature type="domain" description="Carrier" evidence="1">
    <location>
        <begin position="1"/>
        <end position="79"/>
    </location>
</feature>
<dbReference type="OrthoDB" id="5326335at2"/>
<evidence type="ECO:0000313" key="3">
    <source>
        <dbReference type="Proteomes" id="UP000298656"/>
    </source>
</evidence>
<protein>
    <submittedName>
        <fullName evidence="2">Acyl carrier protein</fullName>
    </submittedName>
</protein>
<reference evidence="2 3" key="1">
    <citation type="submission" date="2019-05" db="EMBL/GenBank/DDBJ databases">
        <title>Burkholderia sp. DHOD12, isolated from subtropical forest soil.</title>
        <authorList>
            <person name="Gao Z.-H."/>
            <person name="Qiu L.-H."/>
        </authorList>
    </citation>
    <scope>NUCLEOTIDE SEQUENCE [LARGE SCALE GENOMIC DNA]</scope>
    <source>
        <strain evidence="2 3">DHOD12</strain>
    </source>
</reference>
<keyword evidence="3" id="KW-1185">Reference proteome</keyword>
<accession>A0A4P8IQX4</accession>
<dbReference type="Proteomes" id="UP000298656">
    <property type="component" value="Chromosome 1"/>
</dbReference>
<dbReference type="InterPro" id="IPR009081">
    <property type="entry name" value="PP-bd_ACP"/>
</dbReference>
<name>A0A4P8IQX4_9BURK</name>
<dbReference type="Gene3D" id="1.10.1200.10">
    <property type="entry name" value="ACP-like"/>
    <property type="match status" value="1"/>
</dbReference>
<dbReference type="AlphaFoldDB" id="A0A4P8IQX4"/>
<dbReference type="RefSeq" id="WP_137333567.1">
    <property type="nucleotide sequence ID" value="NZ_CP040077.1"/>
</dbReference>
<sequence length="81" mass="8988">MSSTDIYTALESIFSDVLGRPGIKLTEATTAQDVEGWDSLTHIDLISSIESHFRIRFNIREVQRLPNVGALVGLIENKVTT</sequence>